<dbReference type="OrthoDB" id="9890530at2"/>
<evidence type="ECO:0000313" key="3">
    <source>
        <dbReference type="Proteomes" id="UP000295727"/>
    </source>
</evidence>
<organism evidence="2 3">
    <name type="scientific">Paraburkholderia pallida</name>
    <dbReference type="NCBI Taxonomy" id="2547399"/>
    <lineage>
        <taxon>Bacteria</taxon>
        <taxon>Pseudomonadati</taxon>
        <taxon>Pseudomonadota</taxon>
        <taxon>Betaproteobacteria</taxon>
        <taxon>Burkholderiales</taxon>
        <taxon>Burkholderiaceae</taxon>
        <taxon>Paraburkholderia</taxon>
    </lineage>
</organism>
<keyword evidence="1" id="KW-0472">Membrane</keyword>
<gene>
    <name evidence="2" type="ORF">E1956_44380</name>
</gene>
<dbReference type="RefSeq" id="WP_134760303.1">
    <property type="nucleotide sequence ID" value="NZ_CP038152.1"/>
</dbReference>
<geneLocation type="plasmid" evidence="2 3">
    <name>unnamed1</name>
</geneLocation>
<sequence length="101" mass="11038">MTIVIAVCFVITATGWGMRRWAFAFLPVRLISLELVSIACGWLFVFTIARFDQYGSLAAPAAAGCLAEALMARVLTKRYWAAVKAENARRAKFPAVPGRGD</sequence>
<keyword evidence="1" id="KW-0812">Transmembrane</keyword>
<dbReference type="KEGG" id="ppai:E1956_44380"/>
<feature type="transmembrane region" description="Helical" evidence="1">
    <location>
        <begin position="31"/>
        <end position="49"/>
    </location>
</feature>
<dbReference type="GeneID" id="39650056"/>
<dbReference type="EMBL" id="CP038152">
    <property type="protein sequence ID" value="QBR04174.1"/>
    <property type="molecule type" value="Genomic_DNA"/>
</dbReference>
<keyword evidence="3" id="KW-1185">Reference proteome</keyword>
<protein>
    <submittedName>
        <fullName evidence="2">Uncharacterized protein</fullName>
    </submittedName>
</protein>
<evidence type="ECO:0000313" key="2">
    <source>
        <dbReference type="EMBL" id="QBR04174.1"/>
    </source>
</evidence>
<accession>A0A4P7DB50</accession>
<evidence type="ECO:0000256" key="1">
    <source>
        <dbReference type="SAM" id="Phobius"/>
    </source>
</evidence>
<reference evidence="2 3" key="1">
    <citation type="submission" date="2019-03" db="EMBL/GenBank/DDBJ databases">
        <title>Paraburkholderia sp. 7MH5, isolated from subtropical forest soil.</title>
        <authorList>
            <person name="Gao Z.-H."/>
            <person name="Qiu L.-H."/>
        </authorList>
    </citation>
    <scope>NUCLEOTIDE SEQUENCE [LARGE SCALE GENOMIC DNA]</scope>
    <source>
        <strain evidence="2 3">7MH5</strain>
        <plasmid evidence="2 3">unnamed1</plasmid>
    </source>
</reference>
<keyword evidence="1" id="KW-1133">Transmembrane helix</keyword>
<keyword evidence="2" id="KW-0614">Plasmid</keyword>
<proteinExistence type="predicted"/>
<dbReference type="AlphaFoldDB" id="A0A4P7DB50"/>
<name>A0A4P7DB50_9BURK</name>
<dbReference type="Proteomes" id="UP000295727">
    <property type="component" value="Plasmid unnamed1"/>
</dbReference>